<dbReference type="AlphaFoldDB" id="A0A1X2H4J0"/>
<gene>
    <name evidence="10" type="ORF">BCR43DRAFT_496722</name>
</gene>
<dbReference type="Gene3D" id="3.40.390.10">
    <property type="entry name" value="Collagenase (Catalytic Domain)"/>
    <property type="match status" value="1"/>
</dbReference>
<proteinExistence type="predicted"/>
<dbReference type="PANTHER" id="PTHR11905:SF159">
    <property type="entry name" value="ADAM METALLOPROTEASE"/>
    <property type="match status" value="1"/>
</dbReference>
<dbReference type="InterPro" id="IPR001590">
    <property type="entry name" value="Peptidase_M12B"/>
</dbReference>
<evidence type="ECO:0000313" key="10">
    <source>
        <dbReference type="EMBL" id="ORY93323.1"/>
    </source>
</evidence>
<keyword evidence="4" id="KW-0479">Metal-binding</keyword>
<sequence length="848" mass="92619">MKPSVWHMLPLLLASLAITTFAHSLNDRRLHRIETLDNVQLDIAPRPENFYKKRSMTPNAGHHPRLPRSIAHDDILRLSLAAYNTTFHLHLHPNDDLFHPNAVVNYGGVDEPLRREEYRVYRGHVIDPHYTDLRWREDQAGVWRDELTVEQEQGVLGWARVTIRHDLRHDLAYPIFEGSFRVHRDLYHVKHRINYKLAKRSDDVEPNAEDENSHMVIYRDSDTTQVTHDSHPQKRSLSHHATSQCGFDRLLHPPPPHVNRYASHAWDPFSTGSVEPFNHLNPFSKRAPSGCPTTKKINYMGAASDCTYTKYYQGANNARTQIIQDWNSASAVYERSFNIQLGLINITIMPEDCPSSPPASTRWNQACSTSYAIDSRLSDFSQWRGSLGDDGAGLWHLMTSCASGIEVGVAWSKTLCQTGASQTQSNGRTEYASGTGVSSIIRDEWKVVAHEIGHNFGAIHDCTSDTCPCSGSSCQCCPLSSSQCDAGGQYIMNPSSNVSSEDFSPCSIKTICDDFPSLGTCLEEPGSRTIKTLQMCGNGIKEDGEDCDPGGKNTTCCDASTCKFINNAKCDDASDLCCSNCQLRPSSYVCRAAASECDVEEKCSGTSGDCPADQYKTDGTGCTGGNQCASGQCTSRNQQCKQRGSSMNVTRACGSASGGCQLICDNPGGMGCILFNGYFLDGTPCGVGGACKGGSCSLDNFGDNAKNWIDHHKEIAIPVIVVVGLLILLCLLRCVCYGCCGMGGYRNVNKGGVYVVSGAPTQTPPPYYGPPPGQMPPPPQGWVNPAAYNGYHPPAPPPMYTPGPGQPREQYEMNNWQASPSPSPAPAEVGGGGANVSGRVRRFEERMV</sequence>
<dbReference type="GO" id="GO:0006508">
    <property type="term" value="P:proteolysis"/>
    <property type="evidence" value="ECO:0007669"/>
    <property type="project" value="InterPro"/>
</dbReference>
<keyword evidence="11" id="KW-1185">Reference proteome</keyword>
<keyword evidence="6" id="KW-1133">Transmembrane helix</keyword>
<comment type="caution">
    <text evidence="4">Lacks conserved residue(s) required for the propagation of feature annotation.</text>
</comment>
<dbReference type="OrthoDB" id="5951731at2759"/>
<accession>A0A1X2H4J0</accession>
<keyword evidence="1" id="KW-1015">Disulfide bond</keyword>
<reference evidence="10 11" key="1">
    <citation type="submission" date="2016-07" db="EMBL/GenBank/DDBJ databases">
        <title>Pervasive Adenine N6-methylation of Active Genes in Fungi.</title>
        <authorList>
            <consortium name="DOE Joint Genome Institute"/>
            <person name="Mondo S.J."/>
            <person name="Dannebaum R.O."/>
            <person name="Kuo R.C."/>
            <person name="Labutti K."/>
            <person name="Haridas S."/>
            <person name="Kuo A."/>
            <person name="Salamov A."/>
            <person name="Ahrendt S.R."/>
            <person name="Lipzen A."/>
            <person name="Sullivan W."/>
            <person name="Andreopoulos W.B."/>
            <person name="Clum A."/>
            <person name="Lindquist E."/>
            <person name="Daum C."/>
            <person name="Ramamoorthy G.K."/>
            <person name="Gryganskyi A."/>
            <person name="Culley D."/>
            <person name="Magnuson J.K."/>
            <person name="James T.Y."/>
            <person name="O'Malley M.A."/>
            <person name="Stajich J.E."/>
            <person name="Spatafora J.W."/>
            <person name="Visel A."/>
            <person name="Grigoriev I.V."/>
        </authorList>
    </citation>
    <scope>NUCLEOTIDE SEQUENCE [LARGE SCALE GENOMIC DNA]</scope>
    <source>
        <strain evidence="10 11">NRRL 2496</strain>
    </source>
</reference>
<feature type="domain" description="Disintegrin" evidence="8">
    <location>
        <begin position="533"/>
        <end position="618"/>
    </location>
</feature>
<comment type="function">
    <text evidence="2">Probable zinc protease.</text>
</comment>
<dbReference type="Pfam" id="PF00200">
    <property type="entry name" value="Disintegrin"/>
    <property type="match status" value="1"/>
</dbReference>
<dbReference type="InterPro" id="IPR002870">
    <property type="entry name" value="Peptidase_M12B_N"/>
</dbReference>
<feature type="signal peptide" evidence="7">
    <location>
        <begin position="1"/>
        <end position="24"/>
    </location>
</feature>
<dbReference type="Proteomes" id="UP000242180">
    <property type="component" value="Unassembled WGS sequence"/>
</dbReference>
<keyword evidence="7" id="KW-0732">Signal</keyword>
<dbReference type="SMART" id="SM00050">
    <property type="entry name" value="DISIN"/>
    <property type="match status" value="1"/>
</dbReference>
<evidence type="ECO:0000259" key="8">
    <source>
        <dbReference type="PROSITE" id="PS50214"/>
    </source>
</evidence>
<dbReference type="STRING" id="13706.A0A1X2H4J0"/>
<dbReference type="OMA" id="YGLQQNF"/>
<feature type="domain" description="Peptidase M12B" evidence="9">
    <location>
        <begin position="295"/>
        <end position="511"/>
    </location>
</feature>
<evidence type="ECO:0000256" key="1">
    <source>
        <dbReference type="ARBA" id="ARBA00023157"/>
    </source>
</evidence>
<dbReference type="PROSITE" id="PS50214">
    <property type="entry name" value="DISINTEGRIN_2"/>
    <property type="match status" value="1"/>
</dbReference>
<keyword evidence="6" id="KW-0812">Transmembrane</keyword>
<dbReference type="Pfam" id="PF13688">
    <property type="entry name" value="Reprolysin_5"/>
    <property type="match status" value="1"/>
</dbReference>
<feature type="binding site" evidence="4">
    <location>
        <position position="454"/>
    </location>
    <ligand>
        <name>Zn(2+)</name>
        <dbReference type="ChEBI" id="CHEBI:29105"/>
        <note>catalytic</note>
    </ligand>
</feature>
<feature type="binding site" evidence="4">
    <location>
        <position position="450"/>
    </location>
    <ligand>
        <name>Zn(2+)</name>
        <dbReference type="ChEBI" id="CHEBI:29105"/>
        <note>catalytic</note>
    </ligand>
</feature>
<keyword evidence="6" id="KW-0472">Membrane</keyword>
<evidence type="ECO:0000259" key="9">
    <source>
        <dbReference type="PROSITE" id="PS50215"/>
    </source>
</evidence>
<feature type="active site" evidence="4">
    <location>
        <position position="451"/>
    </location>
</feature>
<evidence type="ECO:0000256" key="6">
    <source>
        <dbReference type="SAM" id="Phobius"/>
    </source>
</evidence>
<dbReference type="PANTHER" id="PTHR11905">
    <property type="entry name" value="ADAM A DISINTEGRIN AND METALLOPROTEASE DOMAIN"/>
    <property type="match status" value="1"/>
</dbReference>
<keyword evidence="4" id="KW-0862">Zinc</keyword>
<dbReference type="InterPro" id="IPR036436">
    <property type="entry name" value="Disintegrin_dom_sf"/>
</dbReference>
<evidence type="ECO:0000256" key="4">
    <source>
        <dbReference type="PROSITE-ProRule" id="PRU00276"/>
    </source>
</evidence>
<evidence type="ECO:0000256" key="5">
    <source>
        <dbReference type="SAM" id="MobiDB-lite"/>
    </source>
</evidence>
<feature type="chain" id="PRO_5010884786" description="Disintegrin and metalloproteinase domain-containing protein B" evidence="7">
    <location>
        <begin position="25"/>
        <end position="848"/>
    </location>
</feature>
<dbReference type="EMBL" id="MCGN01000009">
    <property type="protein sequence ID" value="ORY93323.1"/>
    <property type="molecule type" value="Genomic_DNA"/>
</dbReference>
<dbReference type="SUPFAM" id="SSF57552">
    <property type="entry name" value="Blood coagulation inhibitor (disintegrin)"/>
    <property type="match status" value="1"/>
</dbReference>
<dbReference type="SUPFAM" id="SSF55486">
    <property type="entry name" value="Metalloproteases ('zincins'), catalytic domain"/>
    <property type="match status" value="1"/>
</dbReference>
<evidence type="ECO:0000256" key="7">
    <source>
        <dbReference type="SAM" id="SignalP"/>
    </source>
</evidence>
<feature type="binding site" evidence="4">
    <location>
        <position position="460"/>
    </location>
    <ligand>
        <name>Zn(2+)</name>
        <dbReference type="ChEBI" id="CHEBI:29105"/>
        <note>catalytic</note>
    </ligand>
</feature>
<dbReference type="PROSITE" id="PS50215">
    <property type="entry name" value="ADAM_MEPRO"/>
    <property type="match status" value="1"/>
</dbReference>
<dbReference type="InterPro" id="IPR001762">
    <property type="entry name" value="Disintegrin_dom"/>
</dbReference>
<dbReference type="FunFam" id="4.10.70.10:FF:000003">
    <property type="entry name" value="Disintegrin and metalloproteinase domain-containing protein 17"/>
    <property type="match status" value="1"/>
</dbReference>
<feature type="region of interest" description="Disordered" evidence="5">
    <location>
        <begin position="798"/>
        <end position="848"/>
    </location>
</feature>
<dbReference type="GO" id="GO:0004222">
    <property type="term" value="F:metalloendopeptidase activity"/>
    <property type="evidence" value="ECO:0007669"/>
    <property type="project" value="InterPro"/>
</dbReference>
<protein>
    <recommendedName>
        <fullName evidence="3">Disintegrin and metalloproteinase domain-containing protein B</fullName>
    </recommendedName>
</protein>
<name>A0A1X2H4J0_SYNRA</name>
<dbReference type="InterPro" id="IPR024079">
    <property type="entry name" value="MetalloPept_cat_dom_sf"/>
</dbReference>
<evidence type="ECO:0000256" key="2">
    <source>
        <dbReference type="ARBA" id="ARBA00056552"/>
    </source>
</evidence>
<evidence type="ECO:0000313" key="11">
    <source>
        <dbReference type="Proteomes" id="UP000242180"/>
    </source>
</evidence>
<dbReference type="Pfam" id="PF01562">
    <property type="entry name" value="Pep_M12B_propep"/>
    <property type="match status" value="1"/>
</dbReference>
<organism evidence="10 11">
    <name type="scientific">Syncephalastrum racemosum</name>
    <name type="common">Filamentous fungus</name>
    <dbReference type="NCBI Taxonomy" id="13706"/>
    <lineage>
        <taxon>Eukaryota</taxon>
        <taxon>Fungi</taxon>
        <taxon>Fungi incertae sedis</taxon>
        <taxon>Mucoromycota</taxon>
        <taxon>Mucoromycotina</taxon>
        <taxon>Mucoromycetes</taxon>
        <taxon>Mucorales</taxon>
        <taxon>Syncephalastraceae</taxon>
        <taxon>Syncephalastrum</taxon>
    </lineage>
</organism>
<evidence type="ECO:0000256" key="3">
    <source>
        <dbReference type="ARBA" id="ARBA00074021"/>
    </source>
</evidence>
<feature type="transmembrane region" description="Helical" evidence="6">
    <location>
        <begin position="715"/>
        <end position="740"/>
    </location>
</feature>
<dbReference type="InParanoid" id="A0A1X2H4J0"/>
<dbReference type="GO" id="GO:0046872">
    <property type="term" value="F:metal ion binding"/>
    <property type="evidence" value="ECO:0007669"/>
    <property type="project" value="UniProtKB-KW"/>
</dbReference>
<dbReference type="Gene3D" id="4.10.70.10">
    <property type="entry name" value="Disintegrin domain"/>
    <property type="match status" value="1"/>
</dbReference>
<comment type="caution">
    <text evidence="10">The sequence shown here is derived from an EMBL/GenBank/DDBJ whole genome shotgun (WGS) entry which is preliminary data.</text>
</comment>